<accession>A0ACD3AS81</accession>
<sequence>MDRQTPLDTDYETSRSPHRPHFSPQVFNLALLHKVKTCFVAPPSRLVLENIRETCEQRSLYTRYGLGWRAPAHPLSPPILETGHRSSLILVLDRTHRVAGAGRGMGDSLLSGRHPSTYHVFVMKGGVAAFFYTSGSSSRCVQCRTVGTSLRGTSQKSVSYGSPLSKRVSLYLSSSGWDIRST</sequence>
<proteinExistence type="predicted"/>
<organism evidence="1 2">
    <name type="scientific">Pluteus cervinus</name>
    <dbReference type="NCBI Taxonomy" id="181527"/>
    <lineage>
        <taxon>Eukaryota</taxon>
        <taxon>Fungi</taxon>
        <taxon>Dikarya</taxon>
        <taxon>Basidiomycota</taxon>
        <taxon>Agaricomycotina</taxon>
        <taxon>Agaricomycetes</taxon>
        <taxon>Agaricomycetidae</taxon>
        <taxon>Agaricales</taxon>
        <taxon>Pluteineae</taxon>
        <taxon>Pluteaceae</taxon>
        <taxon>Pluteus</taxon>
    </lineage>
</organism>
<gene>
    <name evidence="1" type="ORF">BDN72DRAFT_649006</name>
</gene>
<dbReference type="EMBL" id="ML208343">
    <property type="protein sequence ID" value="TFK68808.1"/>
    <property type="molecule type" value="Genomic_DNA"/>
</dbReference>
<dbReference type="Proteomes" id="UP000308600">
    <property type="component" value="Unassembled WGS sequence"/>
</dbReference>
<evidence type="ECO:0000313" key="2">
    <source>
        <dbReference type="Proteomes" id="UP000308600"/>
    </source>
</evidence>
<reference evidence="1 2" key="1">
    <citation type="journal article" date="2019" name="Nat. Ecol. Evol.">
        <title>Megaphylogeny resolves global patterns of mushroom evolution.</title>
        <authorList>
            <person name="Varga T."/>
            <person name="Krizsan K."/>
            <person name="Foldi C."/>
            <person name="Dima B."/>
            <person name="Sanchez-Garcia M."/>
            <person name="Sanchez-Ramirez S."/>
            <person name="Szollosi G.J."/>
            <person name="Szarkandi J.G."/>
            <person name="Papp V."/>
            <person name="Albert L."/>
            <person name="Andreopoulos W."/>
            <person name="Angelini C."/>
            <person name="Antonin V."/>
            <person name="Barry K.W."/>
            <person name="Bougher N.L."/>
            <person name="Buchanan P."/>
            <person name="Buyck B."/>
            <person name="Bense V."/>
            <person name="Catcheside P."/>
            <person name="Chovatia M."/>
            <person name="Cooper J."/>
            <person name="Damon W."/>
            <person name="Desjardin D."/>
            <person name="Finy P."/>
            <person name="Geml J."/>
            <person name="Haridas S."/>
            <person name="Hughes K."/>
            <person name="Justo A."/>
            <person name="Karasinski D."/>
            <person name="Kautmanova I."/>
            <person name="Kiss B."/>
            <person name="Kocsube S."/>
            <person name="Kotiranta H."/>
            <person name="LaButti K.M."/>
            <person name="Lechner B.E."/>
            <person name="Liimatainen K."/>
            <person name="Lipzen A."/>
            <person name="Lukacs Z."/>
            <person name="Mihaltcheva S."/>
            <person name="Morgado L.N."/>
            <person name="Niskanen T."/>
            <person name="Noordeloos M.E."/>
            <person name="Ohm R.A."/>
            <person name="Ortiz-Santana B."/>
            <person name="Ovrebo C."/>
            <person name="Racz N."/>
            <person name="Riley R."/>
            <person name="Savchenko A."/>
            <person name="Shiryaev A."/>
            <person name="Soop K."/>
            <person name="Spirin V."/>
            <person name="Szebenyi C."/>
            <person name="Tomsovsky M."/>
            <person name="Tulloss R.E."/>
            <person name="Uehling J."/>
            <person name="Grigoriev I.V."/>
            <person name="Vagvolgyi C."/>
            <person name="Papp T."/>
            <person name="Martin F.M."/>
            <person name="Miettinen O."/>
            <person name="Hibbett D.S."/>
            <person name="Nagy L.G."/>
        </authorList>
    </citation>
    <scope>NUCLEOTIDE SEQUENCE [LARGE SCALE GENOMIC DNA]</scope>
    <source>
        <strain evidence="1 2">NL-1719</strain>
    </source>
</reference>
<name>A0ACD3AS81_9AGAR</name>
<protein>
    <submittedName>
        <fullName evidence="1">Uncharacterized protein</fullName>
    </submittedName>
</protein>
<keyword evidence="2" id="KW-1185">Reference proteome</keyword>
<evidence type="ECO:0000313" key="1">
    <source>
        <dbReference type="EMBL" id="TFK68808.1"/>
    </source>
</evidence>